<feature type="transmembrane region" description="Helical" evidence="7">
    <location>
        <begin position="245"/>
        <end position="266"/>
    </location>
</feature>
<keyword evidence="9" id="KW-0808">Transferase</keyword>
<evidence type="ECO:0000259" key="8">
    <source>
        <dbReference type="SMART" id="SM00563"/>
    </source>
</evidence>
<keyword evidence="3" id="KW-1003">Cell membrane</keyword>
<feature type="transmembrane region" description="Helical" evidence="7">
    <location>
        <begin position="349"/>
        <end position="374"/>
    </location>
</feature>
<dbReference type="SUPFAM" id="SSF103473">
    <property type="entry name" value="MFS general substrate transporter"/>
    <property type="match status" value="1"/>
</dbReference>
<dbReference type="CDD" id="cd06173">
    <property type="entry name" value="MFS_MefA_like"/>
    <property type="match status" value="1"/>
</dbReference>
<dbReference type="InterPro" id="IPR011701">
    <property type="entry name" value="MFS"/>
</dbReference>
<dbReference type="Pfam" id="PF01553">
    <property type="entry name" value="Acyltransferase"/>
    <property type="match status" value="1"/>
</dbReference>
<reference evidence="10" key="1">
    <citation type="submission" date="2016-10" db="EMBL/GenBank/DDBJ databases">
        <authorList>
            <person name="Varghese N."/>
            <person name="Submissions S."/>
        </authorList>
    </citation>
    <scope>NUCLEOTIDE SEQUENCE [LARGE SCALE GENOMIC DNA]</scope>
    <source>
        <strain evidence="10">DSM 7165</strain>
    </source>
</reference>
<feature type="transmembrane region" description="Helical" evidence="7">
    <location>
        <begin position="278"/>
        <end position="299"/>
    </location>
</feature>
<evidence type="ECO:0000256" key="7">
    <source>
        <dbReference type="SAM" id="Phobius"/>
    </source>
</evidence>
<dbReference type="CDD" id="cd07989">
    <property type="entry name" value="LPLAT_AGPAT-like"/>
    <property type="match status" value="1"/>
</dbReference>
<feature type="transmembrane region" description="Helical" evidence="7">
    <location>
        <begin position="311"/>
        <end position="329"/>
    </location>
</feature>
<evidence type="ECO:0000256" key="3">
    <source>
        <dbReference type="ARBA" id="ARBA00022475"/>
    </source>
</evidence>
<evidence type="ECO:0000256" key="4">
    <source>
        <dbReference type="ARBA" id="ARBA00022692"/>
    </source>
</evidence>
<keyword evidence="6 7" id="KW-0472">Membrane</keyword>
<feature type="transmembrane region" description="Helical" evidence="7">
    <location>
        <begin position="106"/>
        <end position="127"/>
    </location>
</feature>
<dbReference type="GO" id="GO:0022857">
    <property type="term" value="F:transmembrane transporter activity"/>
    <property type="evidence" value="ECO:0007669"/>
    <property type="project" value="InterPro"/>
</dbReference>
<dbReference type="AlphaFoldDB" id="A0A1H6TQP0"/>
<dbReference type="STRING" id="64971.SAMN05421831_11157"/>
<sequence length="641" mass="71879">MLDVLSAKWAVKIMNNKTSDSGYQLLKQRRFLPFFITQALGAMNDNIYKNSLLLLLTFGISQQMGMNSHLLNNLAAGLFILPFFIFSALGGQLADKYDKAFLIRKIKGLEVIIMSLAGICFFLNFYWGLLALLFFMGMQSALFGPVKYAILPQNLSAKELVAGNAWVELGTFMAILLGTLAAGILVTWGQAFSVALAVIVLAVVGWLASLAIPITKAENPKLIVNFNFFSSTWDLLKYAYQDKNIWLTLWAISWFWFLGASYLTQFPTYARDFLYADAQVVTLLLAMFSIGVAIGSLLCEKLSYARLELGMVPLGSLLITLGGLGLISVHIEVSTTLTQLTHFLTERYAWQVIVSLLILGIGGGLYIVPLYTLLQQRSARDHRARIIAANNVVNALMMVFSALAGIFFLVMLEWNLAEFWMLLACINILVAAIIYTYIPEFTLRCVIWLTCHLLYRVRVNNIQHLPDEGPVLVICNHVSYIDALLLGGMIRRPVRFVMDKPIYQIKALNWFFRLAQAIPIASERHDPQGLRKAFAQIDMALAAGELVLIFPEGRLTPNGQLQPFKAGVLRILRQRSVPVVPMALQGLWGSWFSRSGGMAFRKWPKRLRAPVTLNVGDPIMQVTEMQVLQQQVEHLLRQEIN</sequence>
<keyword evidence="10" id="KW-1185">Reference proteome</keyword>
<keyword evidence="4 7" id="KW-0812">Transmembrane</keyword>
<dbReference type="Proteomes" id="UP000242999">
    <property type="component" value="Unassembled WGS sequence"/>
</dbReference>
<feature type="transmembrane region" description="Helical" evidence="7">
    <location>
        <begin position="74"/>
        <end position="94"/>
    </location>
</feature>
<dbReference type="Pfam" id="PF07690">
    <property type="entry name" value="MFS_1"/>
    <property type="match status" value="1"/>
</dbReference>
<dbReference type="SUPFAM" id="SSF69593">
    <property type="entry name" value="Glycerol-3-phosphate (1)-acyltransferase"/>
    <property type="match status" value="1"/>
</dbReference>
<dbReference type="GO" id="GO:0016746">
    <property type="term" value="F:acyltransferase activity"/>
    <property type="evidence" value="ECO:0007669"/>
    <property type="project" value="UniProtKB-KW"/>
</dbReference>
<proteinExistence type="predicted"/>
<feature type="transmembrane region" description="Helical" evidence="7">
    <location>
        <begin position="191"/>
        <end position="212"/>
    </location>
</feature>
<evidence type="ECO:0000256" key="1">
    <source>
        <dbReference type="ARBA" id="ARBA00004651"/>
    </source>
</evidence>
<dbReference type="EMBL" id="FNYH01000011">
    <property type="protein sequence ID" value="SEI82389.1"/>
    <property type="molecule type" value="Genomic_DNA"/>
</dbReference>
<dbReference type="PANTHER" id="PTHR43266:SF2">
    <property type="entry name" value="MAJOR FACILITATOR SUPERFAMILY (MFS) PROFILE DOMAIN-CONTAINING PROTEIN"/>
    <property type="match status" value="1"/>
</dbReference>
<comment type="subcellular location">
    <subcellularLocation>
        <location evidence="1">Cell membrane</location>
        <topology evidence="1">Multi-pass membrane protein</topology>
    </subcellularLocation>
</comment>
<dbReference type="SMART" id="SM00563">
    <property type="entry name" value="PlsC"/>
    <property type="match status" value="1"/>
</dbReference>
<dbReference type="InterPro" id="IPR036259">
    <property type="entry name" value="MFS_trans_sf"/>
</dbReference>
<feature type="transmembrane region" description="Helical" evidence="7">
    <location>
        <begin position="386"/>
        <end position="411"/>
    </location>
</feature>
<protein>
    <submittedName>
        <fullName evidence="9">1-acyl-sn-glycerol-3-phosphate acyltransferases</fullName>
    </submittedName>
</protein>
<evidence type="ECO:0000313" key="9">
    <source>
        <dbReference type="EMBL" id="SEI82389.1"/>
    </source>
</evidence>
<dbReference type="OrthoDB" id="9803968at2"/>
<dbReference type="Gene3D" id="1.20.1250.20">
    <property type="entry name" value="MFS general substrate transporter like domains"/>
    <property type="match status" value="1"/>
</dbReference>
<dbReference type="GO" id="GO:0005886">
    <property type="term" value="C:plasma membrane"/>
    <property type="evidence" value="ECO:0007669"/>
    <property type="project" value="UniProtKB-SubCell"/>
</dbReference>
<feature type="transmembrane region" description="Helical" evidence="7">
    <location>
        <begin position="417"/>
        <end position="438"/>
    </location>
</feature>
<feature type="domain" description="Phospholipid/glycerol acyltransferase" evidence="8">
    <location>
        <begin position="471"/>
        <end position="587"/>
    </location>
</feature>
<organism evidence="9 10">
    <name type="scientific">Allopseudospirillum japonicum</name>
    <dbReference type="NCBI Taxonomy" id="64971"/>
    <lineage>
        <taxon>Bacteria</taxon>
        <taxon>Pseudomonadati</taxon>
        <taxon>Pseudomonadota</taxon>
        <taxon>Gammaproteobacteria</taxon>
        <taxon>Oceanospirillales</taxon>
        <taxon>Oceanospirillaceae</taxon>
        <taxon>Allopseudospirillum</taxon>
    </lineage>
</organism>
<evidence type="ECO:0000256" key="6">
    <source>
        <dbReference type="ARBA" id="ARBA00023136"/>
    </source>
</evidence>
<gene>
    <name evidence="9" type="ORF">SAMN05421831_11157</name>
</gene>
<dbReference type="PANTHER" id="PTHR43266">
    <property type="entry name" value="MACROLIDE-EFFLUX PROTEIN"/>
    <property type="match status" value="1"/>
</dbReference>
<keyword evidence="2" id="KW-0813">Transport</keyword>
<keyword evidence="9" id="KW-0012">Acyltransferase</keyword>
<name>A0A1H6TQP0_9GAMM</name>
<accession>A0A1H6TQP0</accession>
<evidence type="ECO:0000313" key="10">
    <source>
        <dbReference type="Proteomes" id="UP000242999"/>
    </source>
</evidence>
<evidence type="ECO:0000256" key="2">
    <source>
        <dbReference type="ARBA" id="ARBA00022448"/>
    </source>
</evidence>
<evidence type="ECO:0000256" key="5">
    <source>
        <dbReference type="ARBA" id="ARBA00022989"/>
    </source>
</evidence>
<feature type="transmembrane region" description="Helical" evidence="7">
    <location>
        <begin position="163"/>
        <end position="185"/>
    </location>
</feature>
<keyword evidence="5 7" id="KW-1133">Transmembrane helix</keyword>
<dbReference type="InterPro" id="IPR002123">
    <property type="entry name" value="Plipid/glycerol_acylTrfase"/>
</dbReference>